<dbReference type="InterPro" id="IPR015422">
    <property type="entry name" value="PyrdxlP-dep_Trfase_small"/>
</dbReference>
<keyword evidence="3" id="KW-0808">Transferase</keyword>
<accession>A0ABY4BD64</accession>
<proteinExistence type="predicted"/>
<keyword evidence="7" id="KW-1185">Reference proteome</keyword>
<dbReference type="Proteomes" id="UP000831390">
    <property type="component" value="Chromosome"/>
</dbReference>
<dbReference type="Gene3D" id="3.40.640.10">
    <property type="entry name" value="Type I PLP-dependent aspartate aminotransferase-like (Major domain)"/>
    <property type="match status" value="1"/>
</dbReference>
<evidence type="ECO:0000313" key="7">
    <source>
        <dbReference type="Proteomes" id="UP000831390"/>
    </source>
</evidence>
<dbReference type="RefSeq" id="WP_243518170.1">
    <property type="nucleotide sequence ID" value="NZ_CP094534.1"/>
</dbReference>
<dbReference type="InterPro" id="IPR015421">
    <property type="entry name" value="PyrdxlP-dep_Trfase_major"/>
</dbReference>
<organism evidence="6 7">
    <name type="scientific">Hymenobacter monticola</name>
    <dbReference type="NCBI Taxonomy" id="1705399"/>
    <lineage>
        <taxon>Bacteria</taxon>
        <taxon>Pseudomonadati</taxon>
        <taxon>Bacteroidota</taxon>
        <taxon>Cytophagia</taxon>
        <taxon>Cytophagales</taxon>
        <taxon>Hymenobacteraceae</taxon>
        <taxon>Hymenobacter</taxon>
    </lineage>
</organism>
<feature type="domain" description="Aminotransferase class I/classII large" evidence="5">
    <location>
        <begin position="36"/>
        <end position="392"/>
    </location>
</feature>
<comment type="cofactor">
    <cofactor evidence="1">
        <name>pyridoxal 5'-phosphate</name>
        <dbReference type="ChEBI" id="CHEBI:597326"/>
    </cofactor>
</comment>
<dbReference type="SUPFAM" id="SSF53383">
    <property type="entry name" value="PLP-dependent transferases"/>
    <property type="match status" value="1"/>
</dbReference>
<dbReference type="NCBIfam" id="NF006569">
    <property type="entry name" value="PRK09082.1"/>
    <property type="match status" value="1"/>
</dbReference>
<dbReference type="PANTHER" id="PTHR43807:SF20">
    <property type="entry name" value="FI04487P"/>
    <property type="match status" value="1"/>
</dbReference>
<evidence type="ECO:0000256" key="1">
    <source>
        <dbReference type="ARBA" id="ARBA00001933"/>
    </source>
</evidence>
<dbReference type="GO" id="GO:0008483">
    <property type="term" value="F:transaminase activity"/>
    <property type="evidence" value="ECO:0007669"/>
    <property type="project" value="UniProtKB-KW"/>
</dbReference>
<dbReference type="InterPro" id="IPR051326">
    <property type="entry name" value="Kynurenine-oxoglutarate_AT"/>
</dbReference>
<evidence type="ECO:0000256" key="4">
    <source>
        <dbReference type="ARBA" id="ARBA00022898"/>
    </source>
</evidence>
<protein>
    <submittedName>
        <fullName evidence="6">Methionine aminotransferase</fullName>
    </submittedName>
</protein>
<dbReference type="EMBL" id="CP094534">
    <property type="protein sequence ID" value="UOE35671.1"/>
    <property type="molecule type" value="Genomic_DNA"/>
</dbReference>
<dbReference type="Pfam" id="PF00155">
    <property type="entry name" value="Aminotran_1_2"/>
    <property type="match status" value="1"/>
</dbReference>
<dbReference type="CDD" id="cd00609">
    <property type="entry name" value="AAT_like"/>
    <property type="match status" value="1"/>
</dbReference>
<evidence type="ECO:0000256" key="2">
    <source>
        <dbReference type="ARBA" id="ARBA00022576"/>
    </source>
</evidence>
<name>A0ABY4BD64_9BACT</name>
<keyword evidence="4" id="KW-0663">Pyridoxal phosphate</keyword>
<dbReference type="Gene3D" id="3.90.1150.10">
    <property type="entry name" value="Aspartate Aminotransferase, domain 1"/>
    <property type="match status" value="1"/>
</dbReference>
<dbReference type="PANTHER" id="PTHR43807">
    <property type="entry name" value="FI04487P"/>
    <property type="match status" value="1"/>
</dbReference>
<reference evidence="6 7" key="1">
    <citation type="submission" date="2022-03" db="EMBL/GenBank/DDBJ databases">
        <title>Hymenobactersp. isolated from the air.</title>
        <authorList>
            <person name="Won M."/>
            <person name="Kwon S.-W."/>
        </authorList>
    </citation>
    <scope>NUCLEOTIDE SEQUENCE [LARGE SCALE GENOMIC DNA]</scope>
    <source>
        <strain evidence="6 7">KACC 22596</strain>
    </source>
</reference>
<evidence type="ECO:0000256" key="3">
    <source>
        <dbReference type="ARBA" id="ARBA00022679"/>
    </source>
</evidence>
<dbReference type="InterPro" id="IPR004839">
    <property type="entry name" value="Aminotransferase_I/II_large"/>
</dbReference>
<evidence type="ECO:0000313" key="6">
    <source>
        <dbReference type="EMBL" id="UOE35671.1"/>
    </source>
</evidence>
<evidence type="ECO:0000259" key="5">
    <source>
        <dbReference type="Pfam" id="PF00155"/>
    </source>
</evidence>
<gene>
    <name evidence="6" type="ORF">MTP16_08475</name>
</gene>
<dbReference type="InterPro" id="IPR015424">
    <property type="entry name" value="PyrdxlP-dep_Trfase"/>
</dbReference>
<sequence>MTNASPIATVALQSKLPDVGVSIFSQMTALAQETGAINLAQGFPDYDPPQALLEALARHARTPGYHQYAPMPGLPRLREAIAAQVARLQPDAPAPDAATEITITAGATEALYAVLAAVVRPGDEVLVFEPAYDLYGPAIRLQGGVPRYVRLPAPHFRPDWDAVRRVVSARTRLVMVNTPHNPSGSVFTAEDWDALAKLLDGTNALVLSDEVYEHLVFDGAPRLSARQHPALRERSFVLSSFGKTYHATGWKVGYCIAPPALSTEVRRVHQFLTFSVSTPTQHALADALEADPTDAHARGLAGFYQEKRDLFRSLLLDGGWNLLPVPGGYFQLARYDAFSPAGDLAFAQYLAREKGVAVVPVSAFYHDGFDEGLVRFCFAKEAATLEAAAARLR</sequence>
<keyword evidence="2 6" id="KW-0032">Aminotransferase</keyword>